<evidence type="ECO:0000313" key="15">
    <source>
        <dbReference type="Proteomes" id="UP000037122"/>
    </source>
</evidence>
<evidence type="ECO:0000256" key="3">
    <source>
        <dbReference type="ARBA" id="ARBA00007447"/>
    </source>
</evidence>
<keyword evidence="11" id="KW-1015">Disulfide bond</keyword>
<evidence type="ECO:0000256" key="8">
    <source>
        <dbReference type="ARBA" id="ARBA00022750"/>
    </source>
</evidence>
<dbReference type="PROSITE" id="PS51767">
    <property type="entry name" value="PEPTIDASE_A1"/>
    <property type="match status" value="1"/>
</dbReference>
<comment type="caution">
    <text evidence="14">The sequence shown here is derived from an EMBL/GenBank/DDBJ whole genome shotgun (WGS) entry which is preliminary data.</text>
</comment>
<dbReference type="InterPro" id="IPR033876">
    <property type="entry name" value="SAP-like"/>
</dbReference>
<evidence type="ECO:0000256" key="10">
    <source>
        <dbReference type="ARBA" id="ARBA00023145"/>
    </source>
</evidence>
<evidence type="ECO:0000313" key="14">
    <source>
        <dbReference type="EMBL" id="KND99527.1"/>
    </source>
</evidence>
<comment type="similarity">
    <text evidence="3">Belongs to the peptidase A1 family.</text>
</comment>
<gene>
    <name evidence="14" type="ORF">QG37_03677</name>
</gene>
<dbReference type="VEuPathDB" id="FungiDB:CJI96_0004074"/>
<keyword evidence="8" id="KW-0064">Aspartyl protease</keyword>
<evidence type="ECO:0000256" key="2">
    <source>
        <dbReference type="ARBA" id="ARBA00004613"/>
    </source>
</evidence>
<organism evidence="14 15">
    <name type="scientific">Candidozyma auris</name>
    <name type="common">Yeast</name>
    <name type="synonym">Candida auris</name>
    <dbReference type="NCBI Taxonomy" id="498019"/>
    <lineage>
        <taxon>Eukaryota</taxon>
        <taxon>Fungi</taxon>
        <taxon>Dikarya</taxon>
        <taxon>Ascomycota</taxon>
        <taxon>Saccharomycotina</taxon>
        <taxon>Pichiomycetes</taxon>
        <taxon>Metschnikowiaceae</taxon>
        <taxon>Candidozyma</taxon>
    </lineage>
</organism>
<comment type="catalytic activity">
    <reaction evidence="1">
        <text>Preferential cleavage at the carboxyl of hydrophobic amino acids, but fails to cleave 15-Leu-|-Tyr-16, 16-Tyr-|-Leu-17 and 24-Phe-|-Phe-25 of insulin B chain. Activates trypsinogen, and degrades keratin.</text>
        <dbReference type="EC" id="3.4.23.24"/>
    </reaction>
</comment>
<dbReference type="AlphaFoldDB" id="A0A0L0NZF3"/>
<feature type="domain" description="Peptidase A1" evidence="13">
    <location>
        <begin position="73"/>
        <end position="368"/>
    </location>
</feature>
<dbReference type="CDD" id="cd05474">
    <property type="entry name" value="SAP_like"/>
    <property type="match status" value="1"/>
</dbReference>
<evidence type="ECO:0000256" key="1">
    <source>
        <dbReference type="ARBA" id="ARBA00001675"/>
    </source>
</evidence>
<dbReference type="GO" id="GO:0006508">
    <property type="term" value="P:proteolysis"/>
    <property type="evidence" value="ECO:0007669"/>
    <property type="project" value="UniProtKB-KW"/>
</dbReference>
<dbReference type="VEuPathDB" id="FungiDB:CJI97_005371"/>
<evidence type="ECO:0000256" key="5">
    <source>
        <dbReference type="ARBA" id="ARBA00022525"/>
    </source>
</evidence>
<keyword evidence="10" id="KW-0865">Zymogen</keyword>
<feature type="chain" id="PRO_5005545406" description="candidapepsin" evidence="12">
    <location>
        <begin position="20"/>
        <end position="381"/>
    </location>
</feature>
<reference evidence="15" key="1">
    <citation type="journal article" date="2015" name="BMC Genomics">
        <title>Draft genome of a commonly misdiagnosed multidrug resistant pathogen Candida auris.</title>
        <authorList>
            <person name="Chatterjee S."/>
            <person name="Alampalli S.V."/>
            <person name="Nageshan R.K."/>
            <person name="Chettiar S.T."/>
            <person name="Joshi S."/>
            <person name="Tatu U.S."/>
        </authorList>
    </citation>
    <scope>NUCLEOTIDE SEQUENCE [LARGE SCALE GENOMIC DNA]</scope>
    <source>
        <strain evidence="15">6684</strain>
    </source>
</reference>
<dbReference type="Proteomes" id="UP000037122">
    <property type="component" value="Unassembled WGS sequence"/>
</dbReference>
<dbReference type="VEuPathDB" id="FungiDB:CJJ09_004069"/>
<dbReference type="VEuPathDB" id="FungiDB:CJJ07_001936"/>
<evidence type="ECO:0000256" key="4">
    <source>
        <dbReference type="ARBA" id="ARBA00013207"/>
    </source>
</evidence>
<feature type="signal peptide" evidence="12">
    <location>
        <begin position="1"/>
        <end position="19"/>
    </location>
</feature>
<dbReference type="PANTHER" id="PTHR47966">
    <property type="entry name" value="BETA-SITE APP-CLEAVING ENZYME, ISOFORM A-RELATED"/>
    <property type="match status" value="1"/>
</dbReference>
<sequence length="381" mass="41925">MLLLLPILAIATALPFAAIQQTPHPLPLEFSISRSFDTDSPFWNLEFFKKLSLKLLSKRYQSALLSNHNNVNYWLDIFLGPGNQKITVSLDTGLSDLWVYGPNVSSSSGGTFDPEAAGSTPLNESFSISYLDGTGAQGDFYKDDFSLLALKGLLKDFQFAVVDQAKFNGPGILGVSSREVETTANKYNNLPFALQKAGITERASYSLYLGSLAGSKGTIIFGGIDKNKYEGELVKYNIPGNDAALALNVVSSSISGNVYNQTTKYLLDSGTSWNLWPEELFQYTVQALNATEENGLYIVECNQPTDKFLEFNFGQNDVKVSYKNLLVEWNGKCLLGAQPGQNTFILGDVFLRSAYVYYDLSNRTISVAQFKDSSTSDIISF</sequence>
<evidence type="ECO:0000259" key="13">
    <source>
        <dbReference type="PROSITE" id="PS51767"/>
    </source>
</evidence>
<dbReference type="SUPFAM" id="SSF50630">
    <property type="entry name" value="Acid proteases"/>
    <property type="match status" value="1"/>
</dbReference>
<evidence type="ECO:0000256" key="6">
    <source>
        <dbReference type="ARBA" id="ARBA00022670"/>
    </source>
</evidence>
<dbReference type="PANTHER" id="PTHR47966:SF65">
    <property type="entry name" value="ASPARTIC-TYPE ENDOPEPTIDASE"/>
    <property type="match status" value="1"/>
</dbReference>
<evidence type="ECO:0000256" key="12">
    <source>
        <dbReference type="SAM" id="SignalP"/>
    </source>
</evidence>
<dbReference type="VEuPathDB" id="FungiDB:QG37_03677"/>
<protein>
    <recommendedName>
        <fullName evidence="4">candidapepsin</fullName>
        <ecNumber evidence="4">3.4.23.24</ecNumber>
    </recommendedName>
</protein>
<evidence type="ECO:0000256" key="7">
    <source>
        <dbReference type="ARBA" id="ARBA00022729"/>
    </source>
</evidence>
<dbReference type="GO" id="GO:0005576">
    <property type="term" value="C:extracellular region"/>
    <property type="evidence" value="ECO:0007669"/>
    <property type="project" value="UniProtKB-SubCell"/>
</dbReference>
<dbReference type="PRINTS" id="PR00792">
    <property type="entry name" value="PEPSIN"/>
</dbReference>
<keyword evidence="5" id="KW-0964">Secreted</keyword>
<keyword evidence="9" id="KW-0378">Hydrolase</keyword>
<evidence type="ECO:0000256" key="11">
    <source>
        <dbReference type="ARBA" id="ARBA00023157"/>
    </source>
</evidence>
<dbReference type="EMBL" id="LGST01000023">
    <property type="protein sequence ID" value="KND99527.1"/>
    <property type="molecule type" value="Genomic_DNA"/>
</dbReference>
<dbReference type="Pfam" id="PF00026">
    <property type="entry name" value="Asp"/>
    <property type="match status" value="1"/>
</dbReference>
<keyword evidence="6 14" id="KW-0645">Protease</keyword>
<comment type="subcellular location">
    <subcellularLocation>
        <location evidence="2">Secreted</location>
    </subcellularLocation>
</comment>
<evidence type="ECO:0000256" key="9">
    <source>
        <dbReference type="ARBA" id="ARBA00022801"/>
    </source>
</evidence>
<dbReference type="EC" id="3.4.23.24" evidence="4"/>
<dbReference type="InterPro" id="IPR021109">
    <property type="entry name" value="Peptidase_aspartic_dom_sf"/>
</dbReference>
<accession>A0A0L0NZF3</accession>
<dbReference type="GO" id="GO:0004190">
    <property type="term" value="F:aspartic-type endopeptidase activity"/>
    <property type="evidence" value="ECO:0007669"/>
    <property type="project" value="UniProtKB-KW"/>
</dbReference>
<dbReference type="InterPro" id="IPR033121">
    <property type="entry name" value="PEPTIDASE_A1"/>
</dbReference>
<dbReference type="VEuPathDB" id="FungiDB:B9J08_005287"/>
<dbReference type="InterPro" id="IPR001461">
    <property type="entry name" value="Aspartic_peptidase_A1"/>
</dbReference>
<proteinExistence type="inferred from homology"/>
<name>A0A0L0NZF3_CANAR</name>
<dbReference type="Gene3D" id="2.40.70.10">
    <property type="entry name" value="Acid Proteases"/>
    <property type="match status" value="2"/>
</dbReference>
<keyword evidence="7 12" id="KW-0732">Signal</keyword>